<dbReference type="InterPro" id="IPR024524">
    <property type="entry name" value="DUF3800"/>
</dbReference>
<protein>
    <submittedName>
        <fullName evidence="1">DUF3800 domain-containing protein</fullName>
    </submittedName>
</protein>
<name>A0ABW2INE0_9PROT</name>
<accession>A0ABW2INE0</accession>
<gene>
    <name evidence="1" type="ORF">ACFQS8_12240</name>
</gene>
<keyword evidence="2" id="KW-1185">Reference proteome</keyword>
<comment type="caution">
    <text evidence="1">The sequence shown here is derived from an EMBL/GenBank/DDBJ whole genome shotgun (WGS) entry which is preliminary data.</text>
</comment>
<dbReference type="EMBL" id="JBHTBR010000005">
    <property type="protein sequence ID" value="MFC7292391.1"/>
    <property type="molecule type" value="Genomic_DNA"/>
</dbReference>
<proteinExistence type="predicted"/>
<sequence>MNHYYAYIDEAGDEGFGKLRNLETRGGQSTWLMLGAIIVSSDTDKLLPSKRDELRSKFPTKKNSSLHWSNLKHEQRIVAVNMLSDIPMGVAVMMSHKVTIPGGKFEHQFKKPQWLYNYLVRFLIERLISACERKSKGEPCVLHLTFSQRGGTNYQTMSEYFKGRAADADVVKTPRRTDWSILDIEGIRVENHTKRAGLQIADCTTSAFFTALEPNRYGNIEPAYATKLIPNLITKNKSSYGEGLTIVPNLGAANPSEEQLHFLRECWKNR</sequence>
<evidence type="ECO:0000313" key="2">
    <source>
        <dbReference type="Proteomes" id="UP001596492"/>
    </source>
</evidence>
<evidence type="ECO:0000313" key="1">
    <source>
        <dbReference type="EMBL" id="MFC7292391.1"/>
    </source>
</evidence>
<dbReference type="RefSeq" id="WP_382167781.1">
    <property type="nucleotide sequence ID" value="NZ_JBHTBR010000005.1"/>
</dbReference>
<reference evidence="2" key="1">
    <citation type="journal article" date="2019" name="Int. J. Syst. Evol. Microbiol.">
        <title>The Global Catalogue of Microorganisms (GCM) 10K type strain sequencing project: providing services to taxonomists for standard genome sequencing and annotation.</title>
        <authorList>
            <consortium name="The Broad Institute Genomics Platform"/>
            <consortium name="The Broad Institute Genome Sequencing Center for Infectious Disease"/>
            <person name="Wu L."/>
            <person name="Ma J."/>
        </authorList>
    </citation>
    <scope>NUCLEOTIDE SEQUENCE [LARGE SCALE GENOMIC DNA]</scope>
    <source>
        <strain evidence="2">CCUG 51308</strain>
    </source>
</reference>
<organism evidence="1 2">
    <name type="scientific">Hirschia litorea</name>
    <dbReference type="NCBI Taxonomy" id="1199156"/>
    <lineage>
        <taxon>Bacteria</taxon>
        <taxon>Pseudomonadati</taxon>
        <taxon>Pseudomonadota</taxon>
        <taxon>Alphaproteobacteria</taxon>
        <taxon>Hyphomonadales</taxon>
        <taxon>Hyphomonadaceae</taxon>
        <taxon>Hirschia</taxon>
    </lineage>
</organism>
<dbReference type="Proteomes" id="UP001596492">
    <property type="component" value="Unassembled WGS sequence"/>
</dbReference>
<dbReference type="Pfam" id="PF12686">
    <property type="entry name" value="DUF3800"/>
    <property type="match status" value="1"/>
</dbReference>